<gene>
    <name evidence="5" type="ORF">KYN89_13635</name>
</gene>
<keyword evidence="2" id="KW-0378">Hydrolase</keyword>
<evidence type="ECO:0000256" key="1">
    <source>
        <dbReference type="ARBA" id="ARBA00005964"/>
    </source>
</evidence>
<keyword evidence="3" id="KW-0732">Signal</keyword>
<protein>
    <submittedName>
        <fullName evidence="5">Carboxylesterase family protein</fullName>
    </submittedName>
</protein>
<dbReference type="PROSITE" id="PS51257">
    <property type="entry name" value="PROKAR_LIPOPROTEIN"/>
    <property type="match status" value="1"/>
</dbReference>
<name>A0ABS7PG89_9SPHN</name>
<comment type="caution">
    <text evidence="5">The sequence shown here is derived from an EMBL/GenBank/DDBJ whole genome shotgun (WGS) entry which is preliminary data.</text>
</comment>
<reference evidence="5 6" key="1">
    <citation type="submission" date="2021-07" db="EMBL/GenBank/DDBJ databases">
        <title>Alteriqipengyuania abyssalis NZ-12B nov, sp.nov isolated from deep sea sponge in pacific ocean.</title>
        <authorList>
            <person name="Tareen S."/>
            <person name="Wink J."/>
        </authorList>
    </citation>
    <scope>NUCLEOTIDE SEQUENCE [LARGE SCALE GENOMIC DNA]</scope>
    <source>
        <strain evidence="5 6">NZ-12B</strain>
    </source>
</reference>
<feature type="domain" description="Carboxylesterase type B" evidence="4">
    <location>
        <begin position="37"/>
        <end position="521"/>
    </location>
</feature>
<evidence type="ECO:0000256" key="2">
    <source>
        <dbReference type="ARBA" id="ARBA00022801"/>
    </source>
</evidence>
<dbReference type="InterPro" id="IPR050309">
    <property type="entry name" value="Type-B_Carboxylest/Lipase"/>
</dbReference>
<keyword evidence="6" id="KW-1185">Reference proteome</keyword>
<dbReference type="Gene3D" id="3.40.50.1820">
    <property type="entry name" value="alpha/beta hydrolase"/>
    <property type="match status" value="1"/>
</dbReference>
<evidence type="ECO:0000256" key="3">
    <source>
        <dbReference type="SAM" id="SignalP"/>
    </source>
</evidence>
<dbReference type="InterPro" id="IPR019819">
    <property type="entry name" value="Carboxylesterase_B_CS"/>
</dbReference>
<proteinExistence type="inferred from homology"/>
<evidence type="ECO:0000259" key="4">
    <source>
        <dbReference type="Pfam" id="PF00135"/>
    </source>
</evidence>
<dbReference type="PROSITE" id="PS00941">
    <property type="entry name" value="CARBOXYLESTERASE_B_2"/>
    <property type="match status" value="1"/>
</dbReference>
<dbReference type="InterPro" id="IPR029058">
    <property type="entry name" value="AB_hydrolase_fold"/>
</dbReference>
<dbReference type="Pfam" id="PF00135">
    <property type="entry name" value="COesterase"/>
    <property type="match status" value="1"/>
</dbReference>
<dbReference type="RefSeq" id="WP_222825607.1">
    <property type="nucleotide sequence ID" value="NZ_JAHWXP010000004.1"/>
</dbReference>
<dbReference type="SUPFAM" id="SSF53474">
    <property type="entry name" value="alpha/beta-Hydrolases"/>
    <property type="match status" value="1"/>
</dbReference>
<dbReference type="PRINTS" id="PR00878">
    <property type="entry name" value="CHOLNESTRASE"/>
</dbReference>
<feature type="chain" id="PRO_5046779397" evidence="3">
    <location>
        <begin position="23"/>
        <end position="541"/>
    </location>
</feature>
<dbReference type="EMBL" id="JAHWXP010000004">
    <property type="protein sequence ID" value="MBY8338087.1"/>
    <property type="molecule type" value="Genomic_DNA"/>
</dbReference>
<dbReference type="Proteomes" id="UP000759298">
    <property type="component" value="Unassembled WGS sequence"/>
</dbReference>
<dbReference type="PANTHER" id="PTHR11559">
    <property type="entry name" value="CARBOXYLESTERASE"/>
    <property type="match status" value="1"/>
</dbReference>
<feature type="signal peptide" evidence="3">
    <location>
        <begin position="1"/>
        <end position="22"/>
    </location>
</feature>
<dbReference type="InterPro" id="IPR002018">
    <property type="entry name" value="CarbesteraseB"/>
</dbReference>
<evidence type="ECO:0000313" key="6">
    <source>
        <dbReference type="Proteomes" id="UP000759298"/>
    </source>
</evidence>
<sequence length="541" mass="58081">MTIRKLWVGLATAAALGLSACATTGADAPAVQVGGAPLLRTSYGPVVGSREGASGAVNVFRGVRYAASTEGRRFQRAADPQPWSQPLEATRFGSECPQIPSPDVPVFASWANTVGTSEDCLFLNVWTRGLGDGKKRPIMVWLHGGGYVTGSGSSNGYDGSRLAERGDVVVVTLNHRLNALGYSYLGGLTDDPKYADSGNLGSLDIVRALEWVRDHAEAIGGDPDNVTIFGESGGAAKVSTLMAMEGARGLFQRAIAQSGSMSLSGFTPRVGTPLAKDLMTTAGASSVEELAAMPIEDFIAAMMKSRSRGAFYRPVVDGRSLTRQPYAPDANPVSADIPLLVGTNNNEMRLQGGLGSPENFVLTWEQLPAKLKAFTGDADVDEVIAGMRAAHPDYDASDVFFQVATFRNYRGTALLQAERKSEQSAPVYMYRLDWKTPVEGGRLETPHALDIAFVFDNVARSTSYTGPETAETQRMADLMADAWIAFARTGNPNTPALPQWPTYDTRTRATMIFDLDPQMVQDPDGEERELLQRLLPEGRGL</sequence>
<accession>A0ABS7PG89</accession>
<comment type="similarity">
    <text evidence="1">Belongs to the type-B carboxylesterase/lipase family.</text>
</comment>
<evidence type="ECO:0000313" key="5">
    <source>
        <dbReference type="EMBL" id="MBY8338087.1"/>
    </source>
</evidence>
<dbReference type="InterPro" id="IPR000997">
    <property type="entry name" value="Cholinesterase"/>
</dbReference>
<organism evidence="5 6">
    <name type="scientific">Alteriqipengyuania abyssalis</name>
    <dbReference type="NCBI Taxonomy" id="2860200"/>
    <lineage>
        <taxon>Bacteria</taxon>
        <taxon>Pseudomonadati</taxon>
        <taxon>Pseudomonadota</taxon>
        <taxon>Alphaproteobacteria</taxon>
        <taxon>Sphingomonadales</taxon>
        <taxon>Erythrobacteraceae</taxon>
        <taxon>Alteriqipengyuania</taxon>
    </lineage>
</organism>